<name>A0A8H7UBY3_MORIS</name>
<keyword evidence="2" id="KW-0472">Membrane</keyword>
<keyword evidence="2" id="KW-1133">Transmembrane helix</keyword>
<dbReference type="PANTHER" id="PTHR28125">
    <property type="entry name" value="MEIOTIC EXPRESSION UP-REGULATED PROTEIN 26"/>
    <property type="match status" value="1"/>
</dbReference>
<dbReference type="Pfam" id="PF14616">
    <property type="entry name" value="Rua1_C"/>
    <property type="match status" value="1"/>
</dbReference>
<accession>A0A8H7UBY3</accession>
<feature type="compositionally biased region" description="Basic residues" evidence="1">
    <location>
        <begin position="246"/>
        <end position="255"/>
    </location>
</feature>
<feature type="transmembrane region" description="Helical" evidence="2">
    <location>
        <begin position="103"/>
        <end position="123"/>
    </location>
</feature>
<evidence type="ECO:0000313" key="5">
    <source>
        <dbReference type="Proteomes" id="UP000654370"/>
    </source>
</evidence>
<proteinExistence type="predicted"/>
<feature type="non-terminal residue" evidence="4">
    <location>
        <position position="1"/>
    </location>
</feature>
<keyword evidence="5" id="KW-1185">Reference proteome</keyword>
<dbReference type="AlphaFoldDB" id="A0A8H7UBY3"/>
<dbReference type="EMBL" id="JAEPQZ010000009">
    <property type="protein sequence ID" value="KAG2177290.1"/>
    <property type="molecule type" value="Genomic_DNA"/>
</dbReference>
<evidence type="ECO:0000313" key="4">
    <source>
        <dbReference type="EMBL" id="KAG2177290.1"/>
    </source>
</evidence>
<dbReference type="PANTHER" id="PTHR28125:SF3">
    <property type="entry name" value="TRANSCRIPTION REGULATOR RUA1 C-TERMINAL DOMAIN-CONTAINING PROTEIN"/>
    <property type="match status" value="1"/>
</dbReference>
<feature type="region of interest" description="Disordered" evidence="1">
    <location>
        <begin position="238"/>
        <end position="277"/>
    </location>
</feature>
<gene>
    <name evidence="4" type="ORF">INT43_007947</name>
</gene>
<feature type="domain" description="Transcription regulator Rua1 C-terminal" evidence="3">
    <location>
        <begin position="549"/>
        <end position="642"/>
    </location>
</feature>
<evidence type="ECO:0000259" key="3">
    <source>
        <dbReference type="Pfam" id="PF14616"/>
    </source>
</evidence>
<sequence>MRCGDGPSLPMTEMNQFNQILRHLDYHWDDDYGMVLVAMHAYSTSTYHRQGYLYHGRYVPNSYLQIVISQTDMCLLHIVQQYFEVDNSNTDSPYFTDSTLNDLAILVTTLLALAVTISLGGLLRLGMFHMYLTILGITTAEYFTRNALKVKAGRDRCDLEAQNEDDTTEKLYGYMSGDENDDNIWRRPWSPSTDTTSSKRGYSGSIMRRIQKSWISFARHVQPLFPSDRGNYQLVNLMPSPNTNRKVPRPMRRQKQGVFSDSESDDEFGTDTIRPPMPLYDGSEEPDYSQDMGLNLEILDDLDGLIEQRPRSKNKARKILVIAKSPSKVLNAHELDSWENDFTRLPDESTHTYCSPVKVLFKDSDHETNNGLCTSVSGSSSADYTLECEETTFCFYCFNHECQCHTDSSCDSEVNVEKLDSKQPIFTSLTSDCDESSSLQEDMSSGYLYESDKDDGSEETPLNFSQQEYCPSRDSGTTAEKKMPHIIGKIPKGTECATQHKNLRSSAFNTIVPTCETVRSLLPKLSSNHIVQQVYQKDPKAVSNLARGANDYYSPRWLRGIGAKKEGLCPLCHGLWLKTKTSRFWYHMNFFHGISAVNGRPYSAPVAIRAVLKSERLQDTKTLNMHQGYCGQCGHWVDLQAKQPLLVPELK</sequence>
<comment type="caution">
    <text evidence="4">The sequence shown here is derived from an EMBL/GenBank/DDBJ whole genome shotgun (WGS) entry which is preliminary data.</text>
</comment>
<evidence type="ECO:0000256" key="1">
    <source>
        <dbReference type="SAM" id="MobiDB-lite"/>
    </source>
</evidence>
<reference evidence="4" key="1">
    <citation type="submission" date="2020-12" db="EMBL/GenBank/DDBJ databases">
        <title>Metabolic potential, ecology and presence of endohyphal bacteria is reflected in genomic diversity of Mucoromycotina.</title>
        <authorList>
            <person name="Muszewska A."/>
            <person name="Okrasinska A."/>
            <person name="Steczkiewicz K."/>
            <person name="Drgas O."/>
            <person name="Orlowska M."/>
            <person name="Perlinska-Lenart U."/>
            <person name="Aleksandrzak-Piekarczyk T."/>
            <person name="Szatraj K."/>
            <person name="Zielenkiewicz U."/>
            <person name="Pilsyk S."/>
            <person name="Malc E."/>
            <person name="Mieczkowski P."/>
            <person name="Kruszewska J.S."/>
            <person name="Biernat P."/>
            <person name="Pawlowska J."/>
        </authorList>
    </citation>
    <scope>NUCLEOTIDE SEQUENCE</scope>
    <source>
        <strain evidence="4">WA0000067209</strain>
    </source>
</reference>
<protein>
    <recommendedName>
        <fullName evidence="3">Transcription regulator Rua1 C-terminal domain-containing protein</fullName>
    </recommendedName>
</protein>
<dbReference type="OrthoDB" id="5595379at2759"/>
<dbReference type="InterPro" id="IPR028012">
    <property type="entry name" value="Rua1_C"/>
</dbReference>
<feature type="compositionally biased region" description="Polar residues" evidence="1">
    <location>
        <begin position="460"/>
        <end position="478"/>
    </location>
</feature>
<feature type="region of interest" description="Disordered" evidence="1">
    <location>
        <begin position="447"/>
        <end position="479"/>
    </location>
</feature>
<evidence type="ECO:0000256" key="2">
    <source>
        <dbReference type="SAM" id="Phobius"/>
    </source>
</evidence>
<keyword evidence="2" id="KW-0812">Transmembrane</keyword>
<dbReference type="Proteomes" id="UP000654370">
    <property type="component" value="Unassembled WGS sequence"/>
</dbReference>
<organism evidence="4 5">
    <name type="scientific">Mortierella isabellina</name>
    <name type="common">Filamentous fungus</name>
    <name type="synonym">Umbelopsis isabellina</name>
    <dbReference type="NCBI Taxonomy" id="91625"/>
    <lineage>
        <taxon>Eukaryota</taxon>
        <taxon>Fungi</taxon>
        <taxon>Fungi incertae sedis</taxon>
        <taxon>Mucoromycota</taxon>
        <taxon>Mucoromycotina</taxon>
        <taxon>Umbelopsidomycetes</taxon>
        <taxon>Umbelopsidales</taxon>
        <taxon>Umbelopsidaceae</taxon>
        <taxon>Umbelopsis</taxon>
    </lineage>
</organism>